<accession>A0ABP6UWA5</accession>
<evidence type="ECO:0008006" key="4">
    <source>
        <dbReference type="Google" id="ProtNLM"/>
    </source>
</evidence>
<evidence type="ECO:0000313" key="3">
    <source>
        <dbReference type="Proteomes" id="UP001500459"/>
    </source>
</evidence>
<name>A0ABP6UWA5_9FLAO</name>
<dbReference type="RefSeq" id="WP_344930204.1">
    <property type="nucleotide sequence ID" value="NZ_BAABCW010000023.1"/>
</dbReference>
<comment type="caution">
    <text evidence="2">The sequence shown here is derived from an EMBL/GenBank/DDBJ whole genome shotgun (WGS) entry which is preliminary data.</text>
</comment>
<sequence length="69" mass="8147">MEDNKPASRKKWDLMIGIALIIFGSFRLYNRFQLGEDWGFRSILTIVFIGYGGFLIYRYFTSPDKSQEE</sequence>
<keyword evidence="1" id="KW-0472">Membrane</keyword>
<keyword evidence="1" id="KW-1133">Transmembrane helix</keyword>
<dbReference type="Proteomes" id="UP001500459">
    <property type="component" value="Unassembled WGS sequence"/>
</dbReference>
<reference evidence="3" key="1">
    <citation type="journal article" date="2019" name="Int. J. Syst. Evol. Microbiol.">
        <title>The Global Catalogue of Microorganisms (GCM) 10K type strain sequencing project: providing services to taxonomists for standard genome sequencing and annotation.</title>
        <authorList>
            <consortium name="The Broad Institute Genomics Platform"/>
            <consortium name="The Broad Institute Genome Sequencing Center for Infectious Disease"/>
            <person name="Wu L."/>
            <person name="Ma J."/>
        </authorList>
    </citation>
    <scope>NUCLEOTIDE SEQUENCE [LARGE SCALE GENOMIC DNA]</scope>
    <source>
        <strain evidence="3">JCM 17106</strain>
    </source>
</reference>
<keyword evidence="1" id="KW-0812">Transmembrane</keyword>
<feature type="transmembrane region" description="Helical" evidence="1">
    <location>
        <begin position="38"/>
        <end position="60"/>
    </location>
</feature>
<evidence type="ECO:0000313" key="2">
    <source>
        <dbReference type="EMBL" id="GAA3520358.1"/>
    </source>
</evidence>
<gene>
    <name evidence="2" type="ORF">GCM10022393_38240</name>
</gene>
<keyword evidence="3" id="KW-1185">Reference proteome</keyword>
<dbReference type="EMBL" id="BAABCW010000023">
    <property type="protein sequence ID" value="GAA3520358.1"/>
    <property type="molecule type" value="Genomic_DNA"/>
</dbReference>
<organism evidence="2 3">
    <name type="scientific">Aquimarina addita</name>
    <dbReference type="NCBI Taxonomy" id="870485"/>
    <lineage>
        <taxon>Bacteria</taxon>
        <taxon>Pseudomonadati</taxon>
        <taxon>Bacteroidota</taxon>
        <taxon>Flavobacteriia</taxon>
        <taxon>Flavobacteriales</taxon>
        <taxon>Flavobacteriaceae</taxon>
        <taxon>Aquimarina</taxon>
    </lineage>
</organism>
<protein>
    <recommendedName>
        <fullName evidence="4">DUF3098 domain-containing protein</fullName>
    </recommendedName>
</protein>
<evidence type="ECO:0000256" key="1">
    <source>
        <dbReference type="SAM" id="Phobius"/>
    </source>
</evidence>
<proteinExistence type="predicted"/>
<feature type="transmembrane region" description="Helical" evidence="1">
    <location>
        <begin position="12"/>
        <end position="32"/>
    </location>
</feature>